<name>A0AAE1R9U6_9SOLA</name>
<protein>
    <submittedName>
        <fullName evidence="1">Uncharacterized protein</fullName>
    </submittedName>
</protein>
<proteinExistence type="predicted"/>
<accession>A0AAE1R9U6</accession>
<sequence>MVVLRSHKACASNIDLNSGFYRLGSSQNRKGSLNLKFQRLLINFNPHHLQLSSHFPSR</sequence>
<keyword evidence="2" id="KW-1185">Reference proteome</keyword>
<dbReference type="Proteomes" id="UP001291623">
    <property type="component" value="Unassembled WGS sequence"/>
</dbReference>
<dbReference type="AlphaFoldDB" id="A0AAE1R9U6"/>
<organism evidence="1 2">
    <name type="scientific">Anisodus tanguticus</name>
    <dbReference type="NCBI Taxonomy" id="243964"/>
    <lineage>
        <taxon>Eukaryota</taxon>
        <taxon>Viridiplantae</taxon>
        <taxon>Streptophyta</taxon>
        <taxon>Embryophyta</taxon>
        <taxon>Tracheophyta</taxon>
        <taxon>Spermatophyta</taxon>
        <taxon>Magnoliopsida</taxon>
        <taxon>eudicotyledons</taxon>
        <taxon>Gunneridae</taxon>
        <taxon>Pentapetalae</taxon>
        <taxon>asterids</taxon>
        <taxon>lamiids</taxon>
        <taxon>Solanales</taxon>
        <taxon>Solanaceae</taxon>
        <taxon>Solanoideae</taxon>
        <taxon>Hyoscyameae</taxon>
        <taxon>Anisodus</taxon>
    </lineage>
</organism>
<dbReference type="EMBL" id="JAVYJV010000018">
    <property type="protein sequence ID" value="KAK4347359.1"/>
    <property type="molecule type" value="Genomic_DNA"/>
</dbReference>
<evidence type="ECO:0000313" key="1">
    <source>
        <dbReference type="EMBL" id="KAK4347359.1"/>
    </source>
</evidence>
<comment type="caution">
    <text evidence="1">The sequence shown here is derived from an EMBL/GenBank/DDBJ whole genome shotgun (WGS) entry which is preliminary data.</text>
</comment>
<reference evidence="1" key="1">
    <citation type="submission" date="2023-12" db="EMBL/GenBank/DDBJ databases">
        <title>Genome assembly of Anisodus tanguticus.</title>
        <authorList>
            <person name="Wang Y.-J."/>
        </authorList>
    </citation>
    <scope>NUCLEOTIDE SEQUENCE</scope>
    <source>
        <strain evidence="1">KB-2021</strain>
        <tissue evidence="1">Leaf</tissue>
    </source>
</reference>
<gene>
    <name evidence="1" type="ORF">RND71_033698</name>
</gene>
<evidence type="ECO:0000313" key="2">
    <source>
        <dbReference type="Proteomes" id="UP001291623"/>
    </source>
</evidence>